<keyword evidence="4" id="KW-0677">Repeat</keyword>
<keyword evidence="6" id="KW-0812">Transmembrane</keyword>
<sequence length="747" mass="80918">MSNLLGTHDDQSLASLVGRVEKARSSLAPRVTQEDFSDGEESSANIIPSMGNVGNPNAPRSSSHASMPRETSVGSFTAAYFPPEAATKPPAEYPPPSYYRDPNESKPPPTEMAILGIPDDVSTIANDTLNGSITGSVFNFFRNGAVSPERQQSTNTQGEEIPAGFGGTIQIPNSSKNRELPMHVDSQPRRWSGKKYLYASILAVFLLAAIGALSYGFLKVRDLNSLSAPVDEDRGLNFTLRPTPMVTAAPAAPTMAPTKPEGVIPQPTTPTRPPTGQPSGRPTMTPSLVPTISASTSLKQILGDISPSILANIETDDTKQKEAFDWLVNDPDYFTYNEYKVVQRWALALFSLEIASSRRRLSDRRLNEALETWMKYTDECAWFTSWYENRVPCDATGSFKFLVLRNIGLDGTIPSELALMTRLDTIVLSDNNIIGTIPEELGSGLTFLENFEIRSNQVQGTIPATLGQMEGLIVLDLGNNQLTGQIPELPIKSQTLKMNNNQLSGSIPAGISNLEDLINLDLSANALTGTVPPMDRLKLLAEVKLTDTDLNGFMPADLCSFELDSLEADCEDIFCSCCTNCESVGTPAPTPVPAPSVSPTSFPSTSAAPSTQRPTPLPTPYPTPEPTPEQCWDRIATTKTCFTRGEDINFSFKNCLPVGNDWVGIYDSGSLAYELNNPMMWEYSCGSQGCFRATTDGFLSFDGSSGGTERWPLKSGSYKAWMFRDGGASGPFFAYAATETFTVADSC</sequence>
<dbReference type="FunFam" id="3.80.10.10:FF:000041">
    <property type="entry name" value="LRR receptor-like serine/threonine-protein kinase ERECTA"/>
    <property type="match status" value="1"/>
</dbReference>
<dbReference type="Gene3D" id="3.80.10.10">
    <property type="entry name" value="Ribonuclease Inhibitor"/>
    <property type="match status" value="2"/>
</dbReference>
<feature type="transmembrane region" description="Helical" evidence="6">
    <location>
        <begin position="196"/>
        <end position="218"/>
    </location>
</feature>
<feature type="region of interest" description="Disordered" evidence="5">
    <location>
        <begin position="591"/>
        <end position="629"/>
    </location>
</feature>
<evidence type="ECO:0000256" key="1">
    <source>
        <dbReference type="ARBA" id="ARBA00004167"/>
    </source>
</evidence>
<evidence type="ECO:0000313" key="7">
    <source>
        <dbReference type="EMBL" id="CAJ1946296.1"/>
    </source>
</evidence>
<evidence type="ECO:0000256" key="4">
    <source>
        <dbReference type="ARBA" id="ARBA00022737"/>
    </source>
</evidence>
<feature type="region of interest" description="Disordered" evidence="5">
    <location>
        <begin position="22"/>
        <end position="71"/>
    </location>
</feature>
<protein>
    <recommendedName>
        <fullName evidence="9">L domain-like protein</fullName>
    </recommendedName>
</protein>
<dbReference type="SUPFAM" id="SSF52058">
    <property type="entry name" value="L domain-like"/>
    <property type="match status" value="1"/>
</dbReference>
<organism evidence="7 8">
    <name type="scientific">Cylindrotheca closterium</name>
    <dbReference type="NCBI Taxonomy" id="2856"/>
    <lineage>
        <taxon>Eukaryota</taxon>
        <taxon>Sar</taxon>
        <taxon>Stramenopiles</taxon>
        <taxon>Ochrophyta</taxon>
        <taxon>Bacillariophyta</taxon>
        <taxon>Bacillariophyceae</taxon>
        <taxon>Bacillariophycidae</taxon>
        <taxon>Bacillariales</taxon>
        <taxon>Bacillariaceae</taxon>
        <taxon>Cylindrotheca</taxon>
    </lineage>
</organism>
<evidence type="ECO:0008006" key="9">
    <source>
        <dbReference type="Google" id="ProtNLM"/>
    </source>
</evidence>
<feature type="region of interest" description="Disordered" evidence="5">
    <location>
        <begin position="148"/>
        <end position="167"/>
    </location>
</feature>
<accession>A0AAD2CXX8</accession>
<keyword evidence="6" id="KW-0472">Membrane</keyword>
<name>A0AAD2CXX8_9STRA</name>
<keyword evidence="2" id="KW-0433">Leucine-rich repeat</keyword>
<feature type="region of interest" description="Disordered" evidence="5">
    <location>
        <begin position="83"/>
        <end position="107"/>
    </location>
</feature>
<dbReference type="EMBL" id="CAKOGP040001668">
    <property type="protein sequence ID" value="CAJ1946296.1"/>
    <property type="molecule type" value="Genomic_DNA"/>
</dbReference>
<keyword evidence="8" id="KW-1185">Reference proteome</keyword>
<feature type="compositionally biased region" description="Polar residues" evidence="5">
    <location>
        <begin position="149"/>
        <end position="158"/>
    </location>
</feature>
<evidence type="ECO:0000256" key="6">
    <source>
        <dbReference type="SAM" id="Phobius"/>
    </source>
</evidence>
<reference evidence="7" key="1">
    <citation type="submission" date="2023-08" db="EMBL/GenBank/DDBJ databases">
        <authorList>
            <person name="Audoor S."/>
            <person name="Bilcke G."/>
        </authorList>
    </citation>
    <scope>NUCLEOTIDE SEQUENCE</scope>
</reference>
<feature type="compositionally biased region" description="Low complexity" evidence="5">
    <location>
        <begin position="597"/>
        <end position="611"/>
    </location>
</feature>
<feature type="region of interest" description="Disordered" evidence="5">
    <location>
        <begin position="250"/>
        <end position="283"/>
    </location>
</feature>
<keyword evidence="6" id="KW-1133">Transmembrane helix</keyword>
<dbReference type="InterPro" id="IPR032675">
    <property type="entry name" value="LRR_dom_sf"/>
</dbReference>
<dbReference type="AlphaFoldDB" id="A0AAD2CXX8"/>
<dbReference type="InterPro" id="IPR051716">
    <property type="entry name" value="Plant_RL_S/T_kinase"/>
</dbReference>
<keyword evidence="3" id="KW-0732">Signal</keyword>
<dbReference type="GO" id="GO:0016020">
    <property type="term" value="C:membrane"/>
    <property type="evidence" value="ECO:0007669"/>
    <property type="project" value="UniProtKB-SubCell"/>
</dbReference>
<feature type="compositionally biased region" description="Polar residues" evidence="5">
    <location>
        <begin position="42"/>
        <end position="65"/>
    </location>
</feature>
<evidence type="ECO:0000256" key="5">
    <source>
        <dbReference type="SAM" id="MobiDB-lite"/>
    </source>
</evidence>
<comment type="subcellular location">
    <subcellularLocation>
        <location evidence="1">Membrane</location>
        <topology evidence="1">Single-pass membrane protein</topology>
    </subcellularLocation>
</comment>
<dbReference type="PANTHER" id="PTHR48053:SF113">
    <property type="entry name" value="PROTEIN KINASE DOMAIN-CONTAINING PROTEIN"/>
    <property type="match status" value="1"/>
</dbReference>
<feature type="compositionally biased region" description="Pro residues" evidence="5">
    <location>
        <begin position="615"/>
        <end position="627"/>
    </location>
</feature>
<dbReference type="Pfam" id="PF00560">
    <property type="entry name" value="LRR_1"/>
    <property type="match status" value="2"/>
</dbReference>
<dbReference type="PANTHER" id="PTHR48053">
    <property type="entry name" value="LEUCINE RICH REPEAT FAMILY PROTEIN, EXPRESSED"/>
    <property type="match status" value="1"/>
</dbReference>
<feature type="compositionally biased region" description="Pro residues" evidence="5">
    <location>
        <begin position="267"/>
        <end position="276"/>
    </location>
</feature>
<dbReference type="Proteomes" id="UP001295423">
    <property type="component" value="Unassembled WGS sequence"/>
</dbReference>
<gene>
    <name evidence="7" type="ORF">CYCCA115_LOCUS10437</name>
</gene>
<evidence type="ECO:0000313" key="8">
    <source>
        <dbReference type="Proteomes" id="UP001295423"/>
    </source>
</evidence>
<proteinExistence type="predicted"/>
<dbReference type="InterPro" id="IPR001611">
    <property type="entry name" value="Leu-rich_rpt"/>
</dbReference>
<evidence type="ECO:0000256" key="3">
    <source>
        <dbReference type="ARBA" id="ARBA00022729"/>
    </source>
</evidence>
<evidence type="ECO:0000256" key="2">
    <source>
        <dbReference type="ARBA" id="ARBA00022614"/>
    </source>
</evidence>
<comment type="caution">
    <text evidence="7">The sequence shown here is derived from an EMBL/GenBank/DDBJ whole genome shotgun (WGS) entry which is preliminary data.</text>
</comment>